<organism evidence="2 3">
    <name type="scientific">Baudoinia panamericana (strain UAMH 10762)</name>
    <name type="common">Angels' share fungus</name>
    <name type="synonym">Baudoinia compniacensis (strain UAMH 10762)</name>
    <dbReference type="NCBI Taxonomy" id="717646"/>
    <lineage>
        <taxon>Eukaryota</taxon>
        <taxon>Fungi</taxon>
        <taxon>Dikarya</taxon>
        <taxon>Ascomycota</taxon>
        <taxon>Pezizomycotina</taxon>
        <taxon>Dothideomycetes</taxon>
        <taxon>Dothideomycetidae</taxon>
        <taxon>Mycosphaerellales</taxon>
        <taxon>Teratosphaeriaceae</taxon>
        <taxon>Baudoinia</taxon>
    </lineage>
</organism>
<proteinExistence type="predicted"/>
<feature type="region of interest" description="Disordered" evidence="1">
    <location>
        <begin position="1"/>
        <end position="79"/>
    </location>
</feature>
<sequence length="79" mass="8890">MSEAPAIPTLPDVFDLGPSGSRSVPRRLAEPVPRLGSPFTETPHRQHNTFPRSYLPTASNPQPFQQRLRELVTQDQELQ</sequence>
<dbReference type="RefSeq" id="XP_007676948.1">
    <property type="nucleotide sequence ID" value="XM_007678758.1"/>
</dbReference>
<dbReference type="KEGG" id="bcom:BAUCODRAFT_71115"/>
<keyword evidence="3" id="KW-1185">Reference proteome</keyword>
<name>M2MWD5_BAUPA</name>
<gene>
    <name evidence="2" type="ORF">BAUCODRAFT_71115</name>
</gene>
<dbReference type="OrthoDB" id="419770at2759"/>
<dbReference type="Proteomes" id="UP000011761">
    <property type="component" value="Unassembled WGS sequence"/>
</dbReference>
<dbReference type="OMA" id="FTETPHR"/>
<dbReference type="AlphaFoldDB" id="M2MWD5"/>
<accession>M2MWD5</accession>
<feature type="compositionally biased region" description="Polar residues" evidence="1">
    <location>
        <begin position="48"/>
        <end position="65"/>
    </location>
</feature>
<evidence type="ECO:0000313" key="2">
    <source>
        <dbReference type="EMBL" id="EMC95863.1"/>
    </source>
</evidence>
<protein>
    <submittedName>
        <fullName evidence="2">Uncharacterized protein</fullName>
    </submittedName>
</protein>
<dbReference type="EMBL" id="KB445556">
    <property type="protein sequence ID" value="EMC95863.1"/>
    <property type="molecule type" value="Genomic_DNA"/>
</dbReference>
<evidence type="ECO:0000256" key="1">
    <source>
        <dbReference type="SAM" id="MobiDB-lite"/>
    </source>
</evidence>
<reference evidence="2 3" key="1">
    <citation type="journal article" date="2012" name="PLoS Pathog.">
        <title>Diverse lifestyles and strategies of plant pathogenesis encoded in the genomes of eighteen Dothideomycetes fungi.</title>
        <authorList>
            <person name="Ohm R.A."/>
            <person name="Feau N."/>
            <person name="Henrissat B."/>
            <person name="Schoch C.L."/>
            <person name="Horwitz B.A."/>
            <person name="Barry K.W."/>
            <person name="Condon B.J."/>
            <person name="Copeland A.C."/>
            <person name="Dhillon B."/>
            <person name="Glaser F."/>
            <person name="Hesse C.N."/>
            <person name="Kosti I."/>
            <person name="LaButti K."/>
            <person name="Lindquist E.A."/>
            <person name="Lucas S."/>
            <person name="Salamov A.A."/>
            <person name="Bradshaw R.E."/>
            <person name="Ciuffetti L."/>
            <person name="Hamelin R.C."/>
            <person name="Kema G.H.J."/>
            <person name="Lawrence C."/>
            <person name="Scott J.A."/>
            <person name="Spatafora J.W."/>
            <person name="Turgeon B.G."/>
            <person name="de Wit P.J.G.M."/>
            <person name="Zhong S."/>
            <person name="Goodwin S.B."/>
            <person name="Grigoriev I.V."/>
        </authorList>
    </citation>
    <scope>NUCLEOTIDE SEQUENCE [LARGE SCALE GENOMIC DNA]</scope>
    <source>
        <strain evidence="2 3">UAMH 10762</strain>
    </source>
</reference>
<dbReference type="HOGENOM" id="CLU_2605663_0_0_1"/>
<dbReference type="GeneID" id="19116639"/>
<dbReference type="eggNOG" id="ENOG502RMFP">
    <property type="taxonomic scope" value="Eukaryota"/>
</dbReference>
<evidence type="ECO:0000313" key="3">
    <source>
        <dbReference type="Proteomes" id="UP000011761"/>
    </source>
</evidence>